<evidence type="ECO:0000256" key="6">
    <source>
        <dbReference type="SAM" id="MobiDB-lite"/>
    </source>
</evidence>
<reference evidence="8" key="1">
    <citation type="journal article" date="2019" name="Gigascience">
        <title>De novo genome assembly of the endangered Acer yangbiense, a plant species with extremely small populations endemic to Yunnan Province, China.</title>
        <authorList>
            <person name="Yang J."/>
            <person name="Wariss H.M."/>
            <person name="Tao L."/>
            <person name="Zhang R."/>
            <person name="Yun Q."/>
            <person name="Hollingsworth P."/>
            <person name="Dao Z."/>
            <person name="Luo G."/>
            <person name="Guo H."/>
            <person name="Ma Y."/>
            <person name="Sun W."/>
        </authorList>
    </citation>
    <scope>NUCLEOTIDE SEQUENCE [LARGE SCALE GENOMIC DNA]</scope>
    <source>
        <strain evidence="8">cv. br00</strain>
    </source>
</reference>
<organism evidence="7 8">
    <name type="scientific">Salix brachista</name>
    <dbReference type="NCBI Taxonomy" id="2182728"/>
    <lineage>
        <taxon>Eukaryota</taxon>
        <taxon>Viridiplantae</taxon>
        <taxon>Streptophyta</taxon>
        <taxon>Embryophyta</taxon>
        <taxon>Tracheophyta</taxon>
        <taxon>Spermatophyta</taxon>
        <taxon>Magnoliopsida</taxon>
        <taxon>eudicotyledons</taxon>
        <taxon>Gunneridae</taxon>
        <taxon>Pentapetalae</taxon>
        <taxon>rosids</taxon>
        <taxon>fabids</taxon>
        <taxon>Malpighiales</taxon>
        <taxon>Salicaceae</taxon>
        <taxon>Saliceae</taxon>
        <taxon>Salix</taxon>
    </lineage>
</organism>
<accession>A0A5N5LRV9</accession>
<feature type="region of interest" description="Disordered" evidence="6">
    <location>
        <begin position="1471"/>
        <end position="1496"/>
    </location>
</feature>
<feature type="region of interest" description="Disordered" evidence="6">
    <location>
        <begin position="1"/>
        <end position="21"/>
    </location>
</feature>
<evidence type="ECO:0000256" key="4">
    <source>
        <dbReference type="ARBA" id="ARBA00023163"/>
    </source>
</evidence>
<evidence type="ECO:0000256" key="3">
    <source>
        <dbReference type="ARBA" id="ARBA00023015"/>
    </source>
</evidence>
<evidence type="ECO:0000256" key="5">
    <source>
        <dbReference type="ARBA" id="ARBA00023242"/>
    </source>
</evidence>
<feature type="compositionally biased region" description="Polar residues" evidence="6">
    <location>
        <begin position="1378"/>
        <end position="1408"/>
    </location>
</feature>
<proteinExistence type="inferred from homology"/>
<feature type="compositionally biased region" description="Low complexity" evidence="6">
    <location>
        <begin position="1"/>
        <end position="18"/>
    </location>
</feature>
<name>A0A5N5LRV9_9ROSI</name>
<dbReference type="InterPro" id="IPR021629">
    <property type="entry name" value="Mediator_Med23"/>
</dbReference>
<dbReference type="Pfam" id="PF11573">
    <property type="entry name" value="Med23"/>
    <property type="match status" value="2"/>
</dbReference>
<keyword evidence="5" id="KW-0539">Nucleus</keyword>
<feature type="compositionally biased region" description="Polar residues" evidence="6">
    <location>
        <begin position="217"/>
        <end position="227"/>
    </location>
</feature>
<feature type="region of interest" description="Disordered" evidence="6">
    <location>
        <begin position="1378"/>
        <end position="1409"/>
    </location>
</feature>
<dbReference type="GO" id="GO:0006357">
    <property type="term" value="P:regulation of transcription by RNA polymerase II"/>
    <property type="evidence" value="ECO:0007669"/>
    <property type="project" value="TreeGrafter"/>
</dbReference>
<dbReference type="GO" id="GO:0016592">
    <property type="term" value="C:mediator complex"/>
    <property type="evidence" value="ECO:0007669"/>
    <property type="project" value="TreeGrafter"/>
</dbReference>
<dbReference type="PANTHER" id="PTHR12691:SF10">
    <property type="entry name" value="MEDIATOR OF RNA POLYMERASE II TRANSCRIPTION SUBUNIT 23"/>
    <property type="match status" value="1"/>
</dbReference>
<feature type="region of interest" description="Disordered" evidence="6">
    <location>
        <begin position="207"/>
        <end position="227"/>
    </location>
</feature>
<dbReference type="PANTHER" id="PTHR12691">
    <property type="entry name" value="MEDIATOR OF RNA POLYMERASE II TRANSCRIPTION SUBUNIT 23"/>
    <property type="match status" value="1"/>
</dbReference>
<comment type="subcellular location">
    <subcellularLocation>
        <location evidence="1">Nucleus</location>
    </subcellularLocation>
</comment>
<sequence length="1920" mass="215436">MEQSQRSITAAAAASPSSRGHQFHPARAAIVDLFNLYLGRSSRQNPDDSVRELPNKTQKRVLALNRDLPPPNEQFLLDFEQLHTQFPDQEQLRAVTESVLITLVVQCSNHAPRADFLLFALRSLCGIEYINWDSFLPSLLSSISTTELSVGQAGQAVPAVSSSRLAQNGMIPSSSTISNSSIFQSLNPTSPLQSVHDIGSPAPLGMEASPSVAMSPVKSSDISGNGPQSSARVNLLIRDSAMSSLRQLCCKIILTGLEFNLKPVTHADIFNHMLSWLVDWDQRQHGVDESDGVKSWRPVKALTEWLHSCLDVIWLLVDENKCRVPFYELLRSGLQFIENIPDDEALFTLILEIHRRRDMMAMHMQMLDQHLHCPTFGTHRVLSPTIPTVSVEAVANLRYSPITYPSVLGEPLHGEDLANSIQRGSLDWERALRCIRHALRTTPSPDWWKRVLLVASCYRNPAHGPTPGAVFTSSMICEATIDRIVELLKLTNSDVNCWQEWLVFSDIFYFLVKSGCIDFIDFVDKLVSRLIEGDQHIVRTNHVTWLFAQIIRVELVMSALNTDARKVETTRKVLSFHREDRSSDPNNPQSILLDYISSCQNLRIWSLNTTTRECLNSEQLQKGKQIDEWWRQASKGDRMLDYMNMDDKSTGMFWVVSYTMAQPASETMMNWLSSAGVTELLTGTNMQSNERLMVMREVSPLPMSLLSGLSMNLCLKLMFQMEDSLFAGQCKVLQHCVKKIISNGSSLEVETRLFDLSSSDLVVPNIAMVETYCRLLLIAPHSLFRSHFSVFLLTLTTGSIPFLADKLIPHLAQRYQSILSKPGVTLLVLEIVNYRLLPLYSLRPEFSAQNLLAVDNLYLQGFCLLFVSQTYATFCLAVWYQGKSKALMYDVTKIVSTLKGKRGDHRVFRLAENLCMNLILSQRDFFSVKREGKGPTEFTETLNRVTIVTLAIIIKTRGIADADHMLYLQTMLEQILATSQHTWSKNTLSYFPPLLRDALIGRIDKRGLAIKAWQQSRIRKPDGCIDLVGCKPKICLVHVNGGLSMCLSGLENGSREFDLLKFLQAETTVINQCTQLLSPPADPTYVMTYINHSFFQHRQYLCAGAWILMQGLLENINSGNLARVLREFSPEEVTANIYTMVDVILHHIHVELQHGHSLQDLLLKTCANLAFFIWTHELLPLDILLLALTDRDDDPHALRIVISLLDRQELQSRMKLFCANRMHPEHWICSGLFKRLELSKALGNHLSWKDRYPTFFDDIVARLLPVIPLIVYRLLENDAVDPADRVLAMYSPLLAYHPLRFTFVHDILAYFYGHLPGKLIVRILKVLDINKIPFSESFPQHISSPNPVICPPPEYFATLLLGLVNNVIPPLNTNSKYGSVGDSSNNSGRNPHTKTSAASQSGPTNASEGQKAFYQIQDPGTHTQLVLETAVIELLSLPVAASQVVPSLVQIVVNIQPTLIQSSNGAPNCVGQGSVLPTSPSGGSTDSLGGSRSTPSVSGINPSNFVLRSGYTCQQLSCLLIQACGLLLAQLPPDFHVQLYAEASRIIKESWWLTDGKRSLGELDSAVGYALLDPTWAAQDNTSTAIGMLFSLSSSPVHFLLLFSTFSDAQIFTITLQQLYLEGNTATMWGEITGRVKRKQGGEKEGAKEMRKVGEWIQKRRRVYTNGVNQKMELWRNILESQGFSEVEVFGLYPPFGEVDEDLTHGIKARRLEWMSLKDVLCQLNISYKVKRPLNVVDIMLDCLWWIGNIIALLHSFFSNLPQEWLEGTHVIIEHLRPITSVAMLRIAFRIMGPLLPRLANSHTLFNKTLSLLLNTMVDVFGRNSQTSTSVEASEIADLVDFLELALTKLVYVSHHVVHYEGQGGPVQPNSKPKTEVLVLCGRAAERLRPDLQHLLSHLKPDMNSSIYAATHPEFVQNPP</sequence>
<comment type="similarity">
    <text evidence="2">Belongs to the Mediator complex subunit 23 family.</text>
</comment>
<evidence type="ECO:0000256" key="2">
    <source>
        <dbReference type="ARBA" id="ARBA00010222"/>
    </source>
</evidence>
<evidence type="ECO:0000256" key="1">
    <source>
        <dbReference type="ARBA" id="ARBA00004123"/>
    </source>
</evidence>
<dbReference type="GO" id="GO:0005667">
    <property type="term" value="C:transcription regulator complex"/>
    <property type="evidence" value="ECO:0007669"/>
    <property type="project" value="TreeGrafter"/>
</dbReference>
<evidence type="ECO:0000313" key="8">
    <source>
        <dbReference type="Proteomes" id="UP000326939"/>
    </source>
</evidence>
<protein>
    <recommendedName>
        <fullName evidence="9">Mediator of RNA polymerase II transcription subunit 23</fullName>
    </recommendedName>
</protein>
<gene>
    <name evidence="7" type="ORF">DKX38_012973</name>
</gene>
<dbReference type="Proteomes" id="UP000326939">
    <property type="component" value="Chromosome 8"/>
</dbReference>
<dbReference type="GO" id="GO:0010628">
    <property type="term" value="P:positive regulation of gene expression"/>
    <property type="evidence" value="ECO:0007669"/>
    <property type="project" value="TreeGrafter"/>
</dbReference>
<keyword evidence="8" id="KW-1185">Reference proteome</keyword>
<keyword evidence="4" id="KW-0804">Transcription</keyword>
<feature type="compositionally biased region" description="Polar residues" evidence="6">
    <location>
        <begin position="1475"/>
        <end position="1496"/>
    </location>
</feature>
<keyword evidence="3" id="KW-0805">Transcription regulation</keyword>
<comment type="caution">
    <text evidence="7">The sequence shown here is derived from an EMBL/GenBank/DDBJ whole genome shotgun (WGS) entry which is preliminary data.</text>
</comment>
<evidence type="ECO:0000313" key="7">
    <source>
        <dbReference type="EMBL" id="KAB5544861.1"/>
    </source>
</evidence>
<evidence type="ECO:0008006" key="9">
    <source>
        <dbReference type="Google" id="ProtNLM"/>
    </source>
</evidence>
<dbReference type="EMBL" id="VDCV01000008">
    <property type="protein sequence ID" value="KAB5544861.1"/>
    <property type="molecule type" value="Genomic_DNA"/>
</dbReference>